<comment type="function">
    <text evidence="2 3">Removes the phosphate from trehalose 6-phosphate to produce free trehalose.</text>
</comment>
<dbReference type="EMBL" id="FMUH01000002">
    <property type="protein sequence ID" value="SCX42967.1"/>
    <property type="molecule type" value="Genomic_DNA"/>
</dbReference>
<proteinExistence type="inferred from homology"/>
<dbReference type="STRING" id="1960309.SAMN03159343_1152"/>
<dbReference type="Gene3D" id="3.30.70.1020">
    <property type="entry name" value="Trehalose-6-phosphate phosphatase related protein, domain 2"/>
    <property type="match status" value="1"/>
</dbReference>
<dbReference type="OrthoDB" id="9816160at2"/>
<evidence type="ECO:0000256" key="2">
    <source>
        <dbReference type="ARBA" id="ARBA00024179"/>
    </source>
</evidence>
<comment type="catalytic activity">
    <reaction evidence="3">
        <text>alpha,alpha-trehalose 6-phosphate + H2O = alpha,alpha-trehalose + phosphate</text>
        <dbReference type="Rhea" id="RHEA:23420"/>
        <dbReference type="ChEBI" id="CHEBI:15377"/>
        <dbReference type="ChEBI" id="CHEBI:16551"/>
        <dbReference type="ChEBI" id="CHEBI:43474"/>
        <dbReference type="ChEBI" id="CHEBI:58429"/>
        <dbReference type="EC" id="3.1.3.12"/>
    </reaction>
</comment>
<name>A0A1G4XPB3_9ACTN</name>
<keyword evidence="1 3" id="KW-0378">Hydrolase</keyword>
<dbReference type="SUPFAM" id="SSF56784">
    <property type="entry name" value="HAD-like"/>
    <property type="match status" value="1"/>
</dbReference>
<keyword evidence="5" id="KW-1185">Reference proteome</keyword>
<keyword evidence="3" id="KW-0460">Magnesium</keyword>
<comment type="pathway">
    <text evidence="3">Glycan biosynthesis; trehalose biosynthesis.</text>
</comment>
<dbReference type="InterPro" id="IPR023214">
    <property type="entry name" value="HAD_sf"/>
</dbReference>
<dbReference type="GO" id="GO:0046872">
    <property type="term" value="F:metal ion binding"/>
    <property type="evidence" value="ECO:0007669"/>
    <property type="project" value="UniProtKB-KW"/>
</dbReference>
<gene>
    <name evidence="4" type="ORF">SAMN03159343_1152</name>
</gene>
<comment type="similarity">
    <text evidence="3">Belongs to the trehalose phosphatase family.</text>
</comment>
<comment type="cofactor">
    <cofactor evidence="3">
        <name>Mg(2+)</name>
        <dbReference type="ChEBI" id="CHEBI:18420"/>
    </cofactor>
</comment>
<accession>A0A1G4XPB3</accession>
<dbReference type="InterPro" id="IPR036412">
    <property type="entry name" value="HAD-like_sf"/>
</dbReference>
<dbReference type="Pfam" id="PF02358">
    <property type="entry name" value="Trehalose_PPase"/>
    <property type="match status" value="1"/>
</dbReference>
<dbReference type="EC" id="3.1.3.12" evidence="3"/>
<evidence type="ECO:0000313" key="4">
    <source>
        <dbReference type="EMBL" id="SCX42967.1"/>
    </source>
</evidence>
<dbReference type="InterPro" id="IPR044651">
    <property type="entry name" value="OTSB-like"/>
</dbReference>
<dbReference type="Gene3D" id="3.40.50.1000">
    <property type="entry name" value="HAD superfamily/HAD-like"/>
    <property type="match status" value="1"/>
</dbReference>
<evidence type="ECO:0000313" key="5">
    <source>
        <dbReference type="Proteomes" id="UP000198981"/>
    </source>
</evidence>
<dbReference type="UniPathway" id="UPA00299"/>
<dbReference type="NCBIfam" id="TIGR00685">
    <property type="entry name" value="T6PP"/>
    <property type="match status" value="1"/>
</dbReference>
<protein>
    <recommendedName>
        <fullName evidence="3">Trehalose 6-phosphate phosphatase</fullName>
        <ecNumber evidence="3">3.1.3.12</ecNumber>
    </recommendedName>
</protein>
<reference evidence="5" key="1">
    <citation type="submission" date="2016-10" db="EMBL/GenBank/DDBJ databases">
        <authorList>
            <person name="Varghese N."/>
            <person name="Submissions S."/>
        </authorList>
    </citation>
    <scope>NUCLEOTIDE SEQUENCE [LARGE SCALE GENOMIC DNA]</scope>
    <source>
        <strain evidence="5">DSM 45722</strain>
    </source>
</reference>
<dbReference type="AlphaFoldDB" id="A0A1G4XPB3"/>
<dbReference type="PANTHER" id="PTHR43768">
    <property type="entry name" value="TREHALOSE 6-PHOSPHATE PHOSPHATASE"/>
    <property type="match status" value="1"/>
</dbReference>
<dbReference type="GO" id="GO:0005992">
    <property type="term" value="P:trehalose biosynthetic process"/>
    <property type="evidence" value="ECO:0007669"/>
    <property type="project" value="UniProtKB-UniPathway"/>
</dbReference>
<evidence type="ECO:0000256" key="1">
    <source>
        <dbReference type="ARBA" id="ARBA00022801"/>
    </source>
</evidence>
<dbReference type="InterPro" id="IPR003337">
    <property type="entry name" value="Trehalose_PPase"/>
</dbReference>
<evidence type="ECO:0000256" key="3">
    <source>
        <dbReference type="RuleBase" id="RU361117"/>
    </source>
</evidence>
<dbReference type="RefSeq" id="WP_092800956.1">
    <property type="nucleotide sequence ID" value="NZ_FMUH01000002.1"/>
</dbReference>
<organism evidence="4 5">
    <name type="scientific">Klenkia marina</name>
    <dbReference type="NCBI Taxonomy" id="1960309"/>
    <lineage>
        <taxon>Bacteria</taxon>
        <taxon>Bacillati</taxon>
        <taxon>Actinomycetota</taxon>
        <taxon>Actinomycetes</taxon>
        <taxon>Geodermatophilales</taxon>
        <taxon>Geodermatophilaceae</taxon>
        <taxon>Klenkia</taxon>
    </lineage>
</organism>
<keyword evidence="3" id="KW-0479">Metal-binding</keyword>
<sequence>MTTDLTADLTALAGRRPLLVASDYDGVLARLRDVPGEAVPEEWAPALLRRLAAADGVVVALVSGRGVDDLRTTSGFGEPFRFVGSHGAETDDGLDPAVAAERDLLVDALGPLVDAVEGARLEVKPAAVAVHVRTVADRAAATALLERAAAAAGPHHTAKPGKDVLELAVTDADKGTAVLRLAAQLGADGVLYLGDDLTDEDAFTALAPRTGSASVKVGAGDTAASLRVADLDGVRDLLEELARALGV</sequence>
<dbReference type="Proteomes" id="UP000198981">
    <property type="component" value="Unassembled WGS sequence"/>
</dbReference>
<dbReference type="PANTHER" id="PTHR43768:SF3">
    <property type="entry name" value="TREHALOSE 6-PHOSPHATE PHOSPHATASE"/>
    <property type="match status" value="1"/>
</dbReference>
<dbReference type="GO" id="GO:0004805">
    <property type="term" value="F:trehalose-phosphatase activity"/>
    <property type="evidence" value="ECO:0007669"/>
    <property type="project" value="UniProtKB-EC"/>
</dbReference>